<organism evidence="4 5">
    <name type="scientific">Pseudonocardia ailaonensis</name>
    <dbReference type="NCBI Taxonomy" id="367279"/>
    <lineage>
        <taxon>Bacteria</taxon>
        <taxon>Bacillati</taxon>
        <taxon>Actinomycetota</taxon>
        <taxon>Actinomycetes</taxon>
        <taxon>Pseudonocardiales</taxon>
        <taxon>Pseudonocardiaceae</taxon>
        <taxon>Pseudonocardia</taxon>
    </lineage>
</organism>
<dbReference type="Gene3D" id="1.10.1660.10">
    <property type="match status" value="1"/>
</dbReference>
<keyword evidence="1" id="KW-0238">DNA-binding</keyword>
<sequence length="145" mass="16133">MTTRPTALDTTCDPGVSMGRAAKLLDVRPAFLRSLDTAGVLSPHRTEGGHRRYSALQLARASRLRELLDVGHSLLSATTIQGLEDDLGRSHAERHDAVDARDEARAELRRRDDELDDTRAKLHHAHQRISQLNHRLAEHGDRTPG</sequence>
<comment type="caution">
    <text evidence="4">The sequence shown here is derived from an EMBL/GenBank/DDBJ whole genome shotgun (WGS) entry which is preliminary data.</text>
</comment>
<reference evidence="4 5" key="1">
    <citation type="journal article" date="2019" name="Int. J. Syst. Evol. Microbiol.">
        <title>The Global Catalogue of Microorganisms (GCM) 10K type strain sequencing project: providing services to taxonomists for standard genome sequencing and annotation.</title>
        <authorList>
            <consortium name="The Broad Institute Genomics Platform"/>
            <consortium name="The Broad Institute Genome Sequencing Center for Infectious Disease"/>
            <person name="Wu L."/>
            <person name="Ma J."/>
        </authorList>
    </citation>
    <scope>NUCLEOTIDE SEQUENCE [LARGE SCALE GENOMIC DNA]</scope>
    <source>
        <strain evidence="4 5">JCM 16009</strain>
    </source>
</reference>
<evidence type="ECO:0000313" key="5">
    <source>
        <dbReference type="Proteomes" id="UP001500449"/>
    </source>
</evidence>
<dbReference type="PROSITE" id="PS50937">
    <property type="entry name" value="HTH_MERR_2"/>
    <property type="match status" value="1"/>
</dbReference>
<feature type="domain" description="HTH merR-type" evidence="3">
    <location>
        <begin position="17"/>
        <end position="83"/>
    </location>
</feature>
<feature type="region of interest" description="Disordered" evidence="2">
    <location>
        <begin position="84"/>
        <end position="105"/>
    </location>
</feature>
<evidence type="ECO:0000313" key="4">
    <source>
        <dbReference type="EMBL" id="GAA1829105.1"/>
    </source>
</evidence>
<evidence type="ECO:0000259" key="3">
    <source>
        <dbReference type="PROSITE" id="PS50937"/>
    </source>
</evidence>
<dbReference type="SUPFAM" id="SSF46955">
    <property type="entry name" value="Putative DNA-binding domain"/>
    <property type="match status" value="1"/>
</dbReference>
<gene>
    <name evidence="4" type="ORF">GCM10009836_03650</name>
</gene>
<dbReference type="RefSeq" id="WP_344411732.1">
    <property type="nucleotide sequence ID" value="NZ_BAAAQK010000001.1"/>
</dbReference>
<dbReference type="Proteomes" id="UP001500449">
    <property type="component" value="Unassembled WGS sequence"/>
</dbReference>
<dbReference type="EMBL" id="BAAAQK010000001">
    <property type="protein sequence ID" value="GAA1829105.1"/>
    <property type="molecule type" value="Genomic_DNA"/>
</dbReference>
<dbReference type="Pfam" id="PF13411">
    <property type="entry name" value="MerR_1"/>
    <property type="match status" value="1"/>
</dbReference>
<evidence type="ECO:0000256" key="1">
    <source>
        <dbReference type="ARBA" id="ARBA00023125"/>
    </source>
</evidence>
<accession>A0ABN2MJG0</accession>
<dbReference type="PANTHER" id="PTHR30204:SF93">
    <property type="entry name" value="HTH MERR-TYPE DOMAIN-CONTAINING PROTEIN"/>
    <property type="match status" value="1"/>
</dbReference>
<proteinExistence type="predicted"/>
<dbReference type="InterPro" id="IPR000551">
    <property type="entry name" value="MerR-type_HTH_dom"/>
</dbReference>
<dbReference type="PANTHER" id="PTHR30204">
    <property type="entry name" value="REDOX-CYCLING DRUG-SENSING TRANSCRIPTIONAL ACTIVATOR SOXR"/>
    <property type="match status" value="1"/>
</dbReference>
<dbReference type="InterPro" id="IPR009061">
    <property type="entry name" value="DNA-bd_dom_put_sf"/>
</dbReference>
<evidence type="ECO:0000256" key="2">
    <source>
        <dbReference type="SAM" id="MobiDB-lite"/>
    </source>
</evidence>
<keyword evidence="5" id="KW-1185">Reference proteome</keyword>
<name>A0ABN2MJG0_9PSEU</name>
<protein>
    <recommendedName>
        <fullName evidence="3">HTH merR-type domain-containing protein</fullName>
    </recommendedName>
</protein>
<dbReference type="InterPro" id="IPR047057">
    <property type="entry name" value="MerR_fam"/>
</dbReference>
<feature type="compositionally biased region" description="Basic and acidic residues" evidence="2">
    <location>
        <begin position="86"/>
        <end position="105"/>
    </location>
</feature>
<dbReference type="SMART" id="SM00422">
    <property type="entry name" value="HTH_MERR"/>
    <property type="match status" value="1"/>
</dbReference>